<organism evidence="3 4">
    <name type="scientific">Rufibacter immobilis</name>
    <dbReference type="NCBI Taxonomy" id="1348778"/>
    <lineage>
        <taxon>Bacteria</taxon>
        <taxon>Pseudomonadati</taxon>
        <taxon>Bacteroidota</taxon>
        <taxon>Cytophagia</taxon>
        <taxon>Cytophagales</taxon>
        <taxon>Hymenobacteraceae</taxon>
        <taxon>Rufibacter</taxon>
    </lineage>
</organism>
<comment type="caution">
    <text evidence="3">The sequence shown here is derived from an EMBL/GenBank/DDBJ whole genome shotgun (WGS) entry which is preliminary data.</text>
</comment>
<gene>
    <name evidence="3" type="ORF">EFA69_06190</name>
</gene>
<dbReference type="OrthoDB" id="892579at2"/>
<sequence length="228" mass="25120">MPQGTYIIGLVLIPISLLVALLWWRFYGPGKDAQKAKGKSKSGNYRSLRTYKYEIRDFVTTFDEYLEDGPESTGTLLEDLFSEEEQLDDISTAGTPIDYEDSRDTIYADSGNSPNATTAHTDSVTAGDKEDPSVPGVRNTITPDVFPEIGQDDSPAQSLYYNPLTAPAPTDNDKKNREAEIALKRRRRAELKNNTSAAQSGFNALFSPDSPVKNAVARKTADSEKIDN</sequence>
<evidence type="ECO:0000313" key="4">
    <source>
        <dbReference type="Proteomes" id="UP000271010"/>
    </source>
</evidence>
<dbReference type="RefSeq" id="WP_123132240.1">
    <property type="nucleotide sequence ID" value="NZ_RJJE01000004.1"/>
</dbReference>
<feature type="compositionally biased region" description="Polar residues" evidence="1">
    <location>
        <begin position="110"/>
        <end position="124"/>
    </location>
</feature>
<evidence type="ECO:0000256" key="1">
    <source>
        <dbReference type="SAM" id="MobiDB-lite"/>
    </source>
</evidence>
<feature type="compositionally biased region" description="Polar residues" evidence="1">
    <location>
        <begin position="192"/>
        <end position="202"/>
    </location>
</feature>
<dbReference type="AlphaFoldDB" id="A0A3M9N3A5"/>
<feature type="compositionally biased region" description="Basic and acidic residues" evidence="1">
    <location>
        <begin position="171"/>
        <end position="183"/>
    </location>
</feature>
<dbReference type="Proteomes" id="UP000271010">
    <property type="component" value="Unassembled WGS sequence"/>
</dbReference>
<feature type="region of interest" description="Disordered" evidence="1">
    <location>
        <begin position="85"/>
        <end position="228"/>
    </location>
</feature>
<evidence type="ECO:0000313" key="3">
    <source>
        <dbReference type="EMBL" id="RNI31787.1"/>
    </source>
</evidence>
<feature type="transmembrane region" description="Helical" evidence="2">
    <location>
        <begin position="6"/>
        <end position="27"/>
    </location>
</feature>
<evidence type="ECO:0000256" key="2">
    <source>
        <dbReference type="SAM" id="Phobius"/>
    </source>
</evidence>
<protein>
    <submittedName>
        <fullName evidence="3">Uncharacterized protein</fullName>
    </submittedName>
</protein>
<name>A0A3M9N3A5_9BACT</name>
<feature type="compositionally biased region" description="Basic and acidic residues" evidence="1">
    <location>
        <begin position="219"/>
        <end position="228"/>
    </location>
</feature>
<keyword evidence="2" id="KW-0472">Membrane</keyword>
<keyword evidence="2" id="KW-0812">Transmembrane</keyword>
<keyword evidence="2" id="KW-1133">Transmembrane helix</keyword>
<proteinExistence type="predicted"/>
<accession>A0A3M9N3A5</accession>
<keyword evidence="4" id="KW-1185">Reference proteome</keyword>
<dbReference type="EMBL" id="RJJE01000004">
    <property type="protein sequence ID" value="RNI31787.1"/>
    <property type="molecule type" value="Genomic_DNA"/>
</dbReference>
<reference evidence="3 4" key="1">
    <citation type="submission" date="2018-11" db="EMBL/GenBank/DDBJ databases">
        <title>Rufibacter latericius sp. nov., isolated from water in Baiyang Lake.</title>
        <authorList>
            <person name="Yang Y."/>
        </authorList>
    </citation>
    <scope>NUCLEOTIDE SEQUENCE [LARGE SCALE GENOMIC DNA]</scope>
    <source>
        <strain evidence="3 4">MCC P1</strain>
    </source>
</reference>